<dbReference type="Proteomes" id="UP000774617">
    <property type="component" value="Unassembled WGS sequence"/>
</dbReference>
<evidence type="ECO:0000256" key="1">
    <source>
        <dbReference type="SAM" id="MobiDB-lite"/>
    </source>
</evidence>
<evidence type="ECO:0008006" key="4">
    <source>
        <dbReference type="Google" id="ProtNLM"/>
    </source>
</evidence>
<dbReference type="InterPro" id="IPR023393">
    <property type="entry name" value="START-like_dom_sf"/>
</dbReference>
<keyword evidence="3" id="KW-1185">Reference proteome</keyword>
<dbReference type="Pfam" id="PF10604">
    <property type="entry name" value="Polyketide_cyc2"/>
    <property type="match status" value="1"/>
</dbReference>
<dbReference type="InterPro" id="IPR019587">
    <property type="entry name" value="Polyketide_cyclase/dehydratase"/>
</dbReference>
<dbReference type="Gene3D" id="3.30.530.20">
    <property type="match status" value="1"/>
</dbReference>
<comment type="caution">
    <text evidence="2">The sequence shown here is derived from an EMBL/GenBank/DDBJ whole genome shotgun (WGS) entry which is preliminary data.</text>
</comment>
<reference evidence="2 3" key="1">
    <citation type="journal article" date="2021" name="Nat. Commun.">
        <title>Genetic determinants of endophytism in the Arabidopsis root mycobiome.</title>
        <authorList>
            <person name="Mesny F."/>
            <person name="Miyauchi S."/>
            <person name="Thiergart T."/>
            <person name="Pickel B."/>
            <person name="Atanasova L."/>
            <person name="Karlsson M."/>
            <person name="Huettel B."/>
            <person name="Barry K.W."/>
            <person name="Haridas S."/>
            <person name="Chen C."/>
            <person name="Bauer D."/>
            <person name="Andreopoulos W."/>
            <person name="Pangilinan J."/>
            <person name="LaButti K."/>
            <person name="Riley R."/>
            <person name="Lipzen A."/>
            <person name="Clum A."/>
            <person name="Drula E."/>
            <person name="Henrissat B."/>
            <person name="Kohler A."/>
            <person name="Grigoriev I.V."/>
            <person name="Martin F.M."/>
            <person name="Hacquard S."/>
        </authorList>
    </citation>
    <scope>NUCLEOTIDE SEQUENCE [LARGE SCALE GENOMIC DNA]</scope>
    <source>
        <strain evidence="2 3">MPI-SDFR-AT-0080</strain>
    </source>
</reference>
<feature type="region of interest" description="Disordered" evidence="1">
    <location>
        <begin position="21"/>
        <end position="40"/>
    </location>
</feature>
<name>A0ABQ8G759_9PEZI</name>
<protein>
    <recommendedName>
        <fullName evidence="4">Polyketide cyclase/dehydrase</fullName>
    </recommendedName>
</protein>
<dbReference type="SUPFAM" id="SSF55961">
    <property type="entry name" value="Bet v1-like"/>
    <property type="match status" value="1"/>
</dbReference>
<evidence type="ECO:0000313" key="2">
    <source>
        <dbReference type="EMBL" id="KAH7046761.1"/>
    </source>
</evidence>
<dbReference type="EMBL" id="JAGTJR010000017">
    <property type="protein sequence ID" value="KAH7046761.1"/>
    <property type="molecule type" value="Genomic_DNA"/>
</dbReference>
<accession>A0ABQ8G759</accession>
<organism evidence="2 3">
    <name type="scientific">Macrophomina phaseolina</name>
    <dbReference type="NCBI Taxonomy" id="35725"/>
    <lineage>
        <taxon>Eukaryota</taxon>
        <taxon>Fungi</taxon>
        <taxon>Dikarya</taxon>
        <taxon>Ascomycota</taxon>
        <taxon>Pezizomycotina</taxon>
        <taxon>Dothideomycetes</taxon>
        <taxon>Dothideomycetes incertae sedis</taxon>
        <taxon>Botryosphaeriales</taxon>
        <taxon>Botryosphaeriaceae</taxon>
        <taxon>Macrophomina</taxon>
    </lineage>
</organism>
<evidence type="ECO:0000313" key="3">
    <source>
        <dbReference type="Proteomes" id="UP000774617"/>
    </source>
</evidence>
<gene>
    <name evidence="2" type="ORF">B0J12DRAFT_741723</name>
</gene>
<proteinExistence type="predicted"/>
<sequence>MHTGLCEKAKLPSRAQVHANVANRDPDSGNPQRANKCPPQNAHWLPCTLRRSVVPAESRAVEGLEYPFSPIIGAIGAEKLYIPGVLKSALTDGTGGVGSQRRLVVEQMGTVFERVVVCEPAKGVFAYEIEEDVGGDAQMPGRDMCGVVQLEEVGKGAMRMTWRSYFEDMDPAVEGALSPQANELFQAAISKVAVLAEK</sequence>
<dbReference type="CDD" id="cd07821">
    <property type="entry name" value="PYR_PYL_RCAR_like"/>
    <property type="match status" value="1"/>
</dbReference>